<reference evidence="3 4" key="1">
    <citation type="journal article" date="2013" name="Genome Announc.">
        <title>Genome Sequence of Streptomyces violaceusniger Strain SPC6, a Halotolerant Streptomycete That Exhibits Rapid Growth and Development.</title>
        <authorList>
            <person name="Chen X."/>
            <person name="Zhang B."/>
            <person name="Zhang W."/>
            <person name="Wu X."/>
            <person name="Zhang M."/>
            <person name="Chen T."/>
            <person name="Liu G."/>
            <person name="Dyson P."/>
        </authorList>
    </citation>
    <scope>NUCLEOTIDE SEQUENCE [LARGE SCALE GENOMIC DNA]</scope>
    <source>
        <strain evidence="3 4">SPC6</strain>
    </source>
</reference>
<dbReference type="Gene3D" id="3.30.450.20">
    <property type="entry name" value="PAS domain"/>
    <property type="match status" value="1"/>
</dbReference>
<dbReference type="EMBL" id="ASHX02000001">
    <property type="protein sequence ID" value="OEJ93616.1"/>
    <property type="molecule type" value="Genomic_DNA"/>
</dbReference>
<feature type="compositionally biased region" description="Low complexity" evidence="1">
    <location>
        <begin position="242"/>
        <end position="254"/>
    </location>
</feature>
<dbReference type="SUPFAM" id="SSF55785">
    <property type="entry name" value="PYP-like sensor domain (PAS domain)"/>
    <property type="match status" value="1"/>
</dbReference>
<dbReference type="STRING" id="1306406.J116_003190"/>
<name>A0A1D3DMR9_9ACTN</name>
<keyword evidence="4" id="KW-1185">Reference proteome</keyword>
<dbReference type="eggNOG" id="COG2203">
    <property type="taxonomic scope" value="Bacteria"/>
</dbReference>
<protein>
    <recommendedName>
        <fullName evidence="2">PAS domain-containing protein</fullName>
    </recommendedName>
</protein>
<dbReference type="InterPro" id="IPR035965">
    <property type="entry name" value="PAS-like_dom_sf"/>
</dbReference>
<dbReference type="OrthoDB" id="118142at2"/>
<feature type="region of interest" description="Disordered" evidence="1">
    <location>
        <begin position="1"/>
        <end position="20"/>
    </location>
</feature>
<dbReference type="InterPro" id="IPR000014">
    <property type="entry name" value="PAS"/>
</dbReference>
<gene>
    <name evidence="3" type="ORF">J116_003190</name>
</gene>
<evidence type="ECO:0000259" key="2">
    <source>
        <dbReference type="PROSITE" id="PS50112"/>
    </source>
</evidence>
<organism evidence="3 4">
    <name type="scientific">Streptomyces thermolilacinus SPC6</name>
    <dbReference type="NCBI Taxonomy" id="1306406"/>
    <lineage>
        <taxon>Bacteria</taxon>
        <taxon>Bacillati</taxon>
        <taxon>Actinomycetota</taxon>
        <taxon>Actinomycetes</taxon>
        <taxon>Kitasatosporales</taxon>
        <taxon>Streptomycetaceae</taxon>
        <taxon>Streptomyces</taxon>
    </lineage>
</organism>
<dbReference type="GO" id="GO:0006355">
    <property type="term" value="P:regulation of DNA-templated transcription"/>
    <property type="evidence" value="ECO:0007669"/>
    <property type="project" value="InterPro"/>
</dbReference>
<comment type="caution">
    <text evidence="3">The sequence shown here is derived from an EMBL/GenBank/DDBJ whole genome shotgun (WGS) entry which is preliminary data.</text>
</comment>
<evidence type="ECO:0000256" key="1">
    <source>
        <dbReference type="SAM" id="MobiDB-lite"/>
    </source>
</evidence>
<sequence>MDSGDAPRAVPGRGPEEDRVPLAVVTVDHEGRISHWSTGARRLFGPSREDAVGRPAVDLLPLSGVLRDDGLDAYDAYDAYGEEDGHDGCAPYDDEPTHRDGFGRGPGRAPHRAFPASGRARLPGPGAERADVLWWAYPLDGPGRERLLVLAADASPYGGGADEGVRRVVAPGFAPHTGFEDADELARRLPEILPGMSVHDATRIAARVCELGHPVLELISRTRVPVSFDRGVPRRAADRSRAPAANHAADAGHSGRNEAGPAGTWSSRPRGSGRRS</sequence>
<dbReference type="RefSeq" id="WP_023590801.1">
    <property type="nucleotide sequence ID" value="NZ_ASHX02000001.1"/>
</dbReference>
<accession>A0A1D3DMR9</accession>
<dbReference type="Proteomes" id="UP000095329">
    <property type="component" value="Unassembled WGS sequence"/>
</dbReference>
<dbReference type="InterPro" id="IPR013767">
    <property type="entry name" value="PAS_fold"/>
</dbReference>
<evidence type="ECO:0000313" key="3">
    <source>
        <dbReference type="EMBL" id="OEJ93616.1"/>
    </source>
</evidence>
<dbReference type="CDD" id="cd00130">
    <property type="entry name" value="PAS"/>
    <property type="match status" value="1"/>
</dbReference>
<feature type="domain" description="PAS" evidence="2">
    <location>
        <begin position="18"/>
        <end position="57"/>
    </location>
</feature>
<feature type="region of interest" description="Disordered" evidence="1">
    <location>
        <begin position="233"/>
        <end position="276"/>
    </location>
</feature>
<dbReference type="AlphaFoldDB" id="A0A1D3DMR9"/>
<proteinExistence type="predicted"/>
<dbReference type="PROSITE" id="PS50112">
    <property type="entry name" value="PAS"/>
    <property type="match status" value="1"/>
</dbReference>
<dbReference type="NCBIfam" id="TIGR00229">
    <property type="entry name" value="sensory_box"/>
    <property type="match status" value="1"/>
</dbReference>
<dbReference type="Pfam" id="PF00989">
    <property type="entry name" value="PAS"/>
    <property type="match status" value="1"/>
</dbReference>
<evidence type="ECO:0000313" key="4">
    <source>
        <dbReference type="Proteomes" id="UP000095329"/>
    </source>
</evidence>